<evidence type="ECO:0000256" key="3">
    <source>
        <dbReference type="ARBA" id="ARBA00022741"/>
    </source>
</evidence>
<feature type="binding site" evidence="6">
    <location>
        <begin position="248"/>
        <end position="254"/>
    </location>
    <ligand>
        <name>GTP</name>
        <dbReference type="ChEBI" id="CHEBI:37565"/>
    </ligand>
</feature>
<evidence type="ECO:0000256" key="7">
    <source>
        <dbReference type="RuleBase" id="RU003313"/>
    </source>
</evidence>
<protein>
    <recommendedName>
        <fullName evidence="6">tRNA modification GTPase MnmE</fullName>
        <ecNumber evidence="6">3.6.-.-</ecNumber>
    </recommendedName>
</protein>
<dbReference type="NCBIfam" id="NF003661">
    <property type="entry name" value="PRK05291.1-3"/>
    <property type="match status" value="1"/>
</dbReference>
<dbReference type="InterPro" id="IPR018948">
    <property type="entry name" value="GTP-bd_TrmE_N"/>
</dbReference>
<evidence type="ECO:0000256" key="1">
    <source>
        <dbReference type="ARBA" id="ARBA00011043"/>
    </source>
</evidence>
<feature type="binding site" evidence="6">
    <location>
        <position position="229"/>
    </location>
    <ligand>
        <name>K(+)</name>
        <dbReference type="ChEBI" id="CHEBI:29103"/>
    </ligand>
</feature>
<organism evidence="9 10">
    <name type="scientific">Dyella acidisoli</name>
    <dbReference type="NCBI Taxonomy" id="1867834"/>
    <lineage>
        <taxon>Bacteria</taxon>
        <taxon>Pseudomonadati</taxon>
        <taxon>Pseudomonadota</taxon>
        <taxon>Gammaproteobacteria</taxon>
        <taxon>Lysobacterales</taxon>
        <taxon>Rhodanobacteraceae</taxon>
        <taxon>Dyella</taxon>
    </lineage>
</organism>
<evidence type="ECO:0000256" key="6">
    <source>
        <dbReference type="HAMAP-Rule" id="MF_00379"/>
    </source>
</evidence>
<dbReference type="SUPFAM" id="SSF116878">
    <property type="entry name" value="TrmE connector domain"/>
    <property type="match status" value="1"/>
</dbReference>
<dbReference type="NCBIfam" id="TIGR00231">
    <property type="entry name" value="small_GTP"/>
    <property type="match status" value="1"/>
</dbReference>
<gene>
    <name evidence="6 9" type="primary">mnmE</name>
    <name evidence="6" type="synonym">trmE</name>
    <name evidence="9" type="ORF">GCM10007901_02950</name>
</gene>
<dbReference type="CDD" id="cd14858">
    <property type="entry name" value="TrmE_N"/>
    <property type="match status" value="1"/>
</dbReference>
<keyword evidence="6" id="KW-0479">Metal-binding</keyword>
<keyword evidence="5 6" id="KW-0342">GTP-binding</keyword>
<comment type="cofactor">
    <cofactor evidence="6">
        <name>K(+)</name>
        <dbReference type="ChEBI" id="CHEBI:29103"/>
    </cofactor>
    <text evidence="6">Binds 1 potassium ion per subunit.</text>
</comment>
<dbReference type="CDD" id="cd04164">
    <property type="entry name" value="trmE"/>
    <property type="match status" value="1"/>
</dbReference>
<dbReference type="Pfam" id="PF10396">
    <property type="entry name" value="TrmE_N"/>
    <property type="match status" value="1"/>
</dbReference>
<keyword evidence="6" id="KW-0460">Magnesium</keyword>
<dbReference type="Proteomes" id="UP001156670">
    <property type="component" value="Unassembled WGS sequence"/>
</dbReference>
<comment type="similarity">
    <text evidence="1 6 7">Belongs to the TRAFAC class TrmE-Era-EngA-EngB-Septin-like GTPase superfamily. TrmE GTPase family.</text>
</comment>
<feature type="binding site" evidence="6">
    <location>
        <position position="248"/>
    </location>
    <ligand>
        <name>K(+)</name>
        <dbReference type="ChEBI" id="CHEBI:29103"/>
    </ligand>
</feature>
<evidence type="ECO:0000313" key="10">
    <source>
        <dbReference type="Proteomes" id="UP001156670"/>
    </source>
</evidence>
<feature type="binding site" evidence="6">
    <location>
        <position position="233"/>
    </location>
    <ligand>
        <name>Mg(2+)</name>
        <dbReference type="ChEBI" id="CHEBI:18420"/>
    </ligand>
</feature>
<dbReference type="Pfam" id="PF12631">
    <property type="entry name" value="MnmE_helical"/>
    <property type="match status" value="1"/>
</dbReference>
<dbReference type="InterPro" id="IPR027368">
    <property type="entry name" value="MnmE_dom2"/>
</dbReference>
<feature type="binding site" evidence="6">
    <location>
        <position position="253"/>
    </location>
    <ligand>
        <name>K(+)</name>
        <dbReference type="ChEBI" id="CHEBI:29103"/>
    </ligand>
</feature>
<dbReference type="InterPro" id="IPR004520">
    <property type="entry name" value="GTPase_MnmE"/>
</dbReference>
<feature type="binding site" evidence="6">
    <location>
        <position position="123"/>
    </location>
    <ligand>
        <name>(6S)-5-formyl-5,6,7,8-tetrahydrofolate</name>
        <dbReference type="ChEBI" id="CHEBI:57457"/>
    </ligand>
</feature>
<dbReference type="HAMAP" id="MF_00379">
    <property type="entry name" value="GTPase_MnmE"/>
    <property type="match status" value="1"/>
</dbReference>
<feature type="binding site" evidence="6">
    <location>
        <begin position="273"/>
        <end position="276"/>
    </location>
    <ligand>
        <name>GTP</name>
        <dbReference type="ChEBI" id="CHEBI:37565"/>
    </ligand>
</feature>
<keyword evidence="4 6" id="KW-0630">Potassium</keyword>
<dbReference type="InterPro" id="IPR027417">
    <property type="entry name" value="P-loop_NTPase"/>
</dbReference>
<accession>A0ABQ5XI29</accession>
<keyword evidence="6" id="KW-0963">Cytoplasm</keyword>
<dbReference type="Gene3D" id="3.40.50.300">
    <property type="entry name" value="P-loop containing nucleotide triphosphate hydrolases"/>
    <property type="match status" value="1"/>
</dbReference>
<feature type="binding site" evidence="6">
    <location>
        <position position="84"/>
    </location>
    <ligand>
        <name>(6S)-5-formyl-5,6,7,8-tetrahydrofolate</name>
        <dbReference type="ChEBI" id="CHEBI:57457"/>
    </ligand>
</feature>
<dbReference type="InterPro" id="IPR006073">
    <property type="entry name" value="GTP-bd"/>
</dbReference>
<evidence type="ECO:0000256" key="2">
    <source>
        <dbReference type="ARBA" id="ARBA00022694"/>
    </source>
</evidence>
<evidence type="ECO:0000313" key="9">
    <source>
        <dbReference type="EMBL" id="GLQ91345.1"/>
    </source>
</evidence>
<dbReference type="PANTHER" id="PTHR42714">
    <property type="entry name" value="TRNA MODIFICATION GTPASE GTPBP3"/>
    <property type="match status" value="1"/>
</dbReference>
<reference evidence="10" key="1">
    <citation type="journal article" date="2019" name="Int. J. Syst. Evol. Microbiol.">
        <title>The Global Catalogue of Microorganisms (GCM) 10K type strain sequencing project: providing services to taxonomists for standard genome sequencing and annotation.</title>
        <authorList>
            <consortium name="The Broad Institute Genomics Platform"/>
            <consortium name="The Broad Institute Genome Sequencing Center for Infectious Disease"/>
            <person name="Wu L."/>
            <person name="Ma J."/>
        </authorList>
    </citation>
    <scope>NUCLEOTIDE SEQUENCE [LARGE SCALE GENOMIC DNA]</scope>
    <source>
        <strain evidence="10">NBRC 111980</strain>
    </source>
</reference>
<dbReference type="PROSITE" id="PS51709">
    <property type="entry name" value="G_TRME"/>
    <property type="match status" value="1"/>
</dbReference>
<dbReference type="RefSeq" id="WP_284319119.1">
    <property type="nucleotide sequence ID" value="NZ_BSOB01000004.1"/>
</dbReference>
<feature type="binding site" evidence="6">
    <location>
        <position position="254"/>
    </location>
    <ligand>
        <name>Mg(2+)</name>
        <dbReference type="ChEBI" id="CHEBI:18420"/>
    </ligand>
</feature>
<keyword evidence="2 6" id="KW-0819">tRNA processing</keyword>
<feature type="binding site" evidence="6">
    <location>
        <begin position="229"/>
        <end position="234"/>
    </location>
    <ligand>
        <name>GTP</name>
        <dbReference type="ChEBI" id="CHEBI:37565"/>
    </ligand>
</feature>
<feature type="binding site" evidence="6">
    <location>
        <position position="250"/>
    </location>
    <ligand>
        <name>K(+)</name>
        <dbReference type="ChEBI" id="CHEBI:29103"/>
    </ligand>
</feature>
<dbReference type="NCBIfam" id="TIGR00450">
    <property type="entry name" value="mnmE_trmE_thdF"/>
    <property type="match status" value="1"/>
</dbReference>
<keyword evidence="3 6" id="KW-0547">Nucleotide-binding</keyword>
<evidence type="ECO:0000256" key="5">
    <source>
        <dbReference type="ARBA" id="ARBA00023134"/>
    </source>
</evidence>
<keyword evidence="6" id="KW-0378">Hydrolase</keyword>
<dbReference type="SUPFAM" id="SSF52540">
    <property type="entry name" value="P-loop containing nucleoside triphosphate hydrolases"/>
    <property type="match status" value="1"/>
</dbReference>
<dbReference type="Gene3D" id="1.20.120.430">
    <property type="entry name" value="tRNA modification GTPase MnmE domain 2"/>
    <property type="match status" value="1"/>
</dbReference>
<comment type="subcellular location">
    <subcellularLocation>
        <location evidence="6">Cytoplasm</location>
    </subcellularLocation>
</comment>
<dbReference type="InterPro" id="IPR025867">
    <property type="entry name" value="MnmE_helical"/>
</dbReference>
<evidence type="ECO:0000256" key="4">
    <source>
        <dbReference type="ARBA" id="ARBA00022958"/>
    </source>
</evidence>
<proteinExistence type="inferred from homology"/>
<comment type="function">
    <text evidence="6">Exhibits a very high intrinsic GTPase hydrolysis rate. Involved in the addition of a carboxymethylaminomethyl (cmnm) group at the wobble position (U34) of certain tRNAs, forming tRNA-cmnm(5)s(2)U34.</text>
</comment>
<comment type="subunit">
    <text evidence="6">Homodimer. Heterotetramer of two MnmE and two MnmG subunits.</text>
</comment>
<keyword evidence="10" id="KW-1185">Reference proteome</keyword>
<dbReference type="InterPro" id="IPR005225">
    <property type="entry name" value="Small_GTP-bd"/>
</dbReference>
<comment type="caution">
    <text evidence="6">Lacks conserved residue(s) required for the propagation of feature annotation.</text>
</comment>
<dbReference type="Gene3D" id="3.30.1360.120">
    <property type="entry name" value="Probable tRNA modification gtpase trme, domain 1"/>
    <property type="match status" value="1"/>
</dbReference>
<feature type="binding site" evidence="6">
    <location>
        <position position="450"/>
    </location>
    <ligand>
        <name>(6S)-5-formyl-5,6,7,8-tetrahydrofolate</name>
        <dbReference type="ChEBI" id="CHEBI:57457"/>
    </ligand>
</feature>
<comment type="caution">
    <text evidence="9">The sequence shown here is derived from an EMBL/GenBank/DDBJ whole genome shotgun (WGS) entry which is preliminary data.</text>
</comment>
<evidence type="ECO:0000259" key="8">
    <source>
        <dbReference type="PROSITE" id="PS51709"/>
    </source>
</evidence>
<dbReference type="EMBL" id="BSOB01000004">
    <property type="protein sequence ID" value="GLQ91345.1"/>
    <property type="molecule type" value="Genomic_DNA"/>
</dbReference>
<dbReference type="EC" id="3.6.-.-" evidence="6"/>
<dbReference type="PANTHER" id="PTHR42714:SF2">
    <property type="entry name" value="TRNA MODIFICATION GTPASE GTPBP3, MITOCHONDRIAL"/>
    <property type="match status" value="1"/>
</dbReference>
<feature type="binding site" evidence="6">
    <location>
        <position position="27"/>
    </location>
    <ligand>
        <name>(6S)-5-formyl-5,6,7,8-tetrahydrofolate</name>
        <dbReference type="ChEBI" id="CHEBI:57457"/>
    </ligand>
</feature>
<sequence>MTAHASDNDTIAAIASAPGAAGIGVVRVSGPRVPLIAQTLLGQTPAPRHAHFAAFRNAEGELIDRGLLLHFPAPASYTGEHVLELQGHGSTVLLDALLQRICELGARLARPGEFTERAFLNGKLDLAQAEAVADLIAARSQAGARAALQSMEGVFSRKVDALLQALIALRVHIEAAIDFPEEEIDFLADPTITHKLETLRAQLTDLLREAQRGVRLNDGLRIAIVGRPNTGKSSLLNALAGSERAIVTDIAGTTRDVLRESISLDGIALELADTAGLRDTHDPVEREGVRRAHNERERADVVLLVTDAEHSNADLAWLQDLPASIERIVVINKIDLAGLTAHTQTRDGLTWLWLSVKTGTGLEALRGHLKQLAGAGSGEGAFSARRRHVFALEQTADHLNHAAHVLADTHAGELAAEELRQAQHALGEITGTYTSDDLLGAIFSSFCIGK</sequence>
<dbReference type="InterPro" id="IPR031168">
    <property type="entry name" value="G_TrmE"/>
</dbReference>
<feature type="domain" description="TrmE-type G" evidence="8">
    <location>
        <begin position="219"/>
        <end position="374"/>
    </location>
</feature>
<dbReference type="Pfam" id="PF01926">
    <property type="entry name" value="MMR_HSR1"/>
    <property type="match status" value="1"/>
</dbReference>
<name>A0ABQ5XI29_9GAMM</name>
<dbReference type="InterPro" id="IPR027266">
    <property type="entry name" value="TrmE/GcvT-like"/>
</dbReference>